<evidence type="ECO:0000256" key="5">
    <source>
        <dbReference type="ARBA" id="ARBA00013093"/>
    </source>
</evidence>
<keyword evidence="8" id="KW-0378">Hydrolase</keyword>
<dbReference type="PIRSF" id="PIRSF500210">
    <property type="entry name" value="FBPtase"/>
    <property type="match status" value="1"/>
</dbReference>
<keyword evidence="10" id="KW-0119">Carbohydrate metabolism</keyword>
<dbReference type="FunFam" id="3.40.190.80:FF:000008">
    <property type="entry name" value="Sedoheptulose-1,7-bisphosphatase, chloroplastic"/>
    <property type="match status" value="1"/>
</dbReference>
<protein>
    <recommendedName>
        <fullName evidence="5">fructose-bisphosphatase</fullName>
        <ecNumber evidence="5">3.1.3.11</ecNumber>
    </recommendedName>
</protein>
<dbReference type="HAMAP" id="MF_01855">
    <property type="entry name" value="FBPase_class1"/>
    <property type="match status" value="1"/>
</dbReference>
<dbReference type="PRINTS" id="PR01958">
    <property type="entry name" value="S17BPHPHTASE"/>
</dbReference>
<dbReference type="PANTHER" id="PTHR11556:SF35">
    <property type="entry name" value="SEDOHEPTULOSE-1,7-BISPHOSPHATASE, CHLOROPLASTIC"/>
    <property type="match status" value="1"/>
</dbReference>
<dbReference type="GO" id="GO:0005737">
    <property type="term" value="C:cytoplasm"/>
    <property type="evidence" value="ECO:0007669"/>
    <property type="project" value="TreeGrafter"/>
</dbReference>
<evidence type="ECO:0000259" key="12">
    <source>
        <dbReference type="Pfam" id="PF18913"/>
    </source>
</evidence>
<dbReference type="Gene3D" id="3.30.540.10">
    <property type="entry name" value="Fructose-1,6-Bisphosphatase, subunit A, domain 1"/>
    <property type="match status" value="1"/>
</dbReference>
<evidence type="ECO:0000256" key="6">
    <source>
        <dbReference type="ARBA" id="ARBA00022490"/>
    </source>
</evidence>
<dbReference type="GO" id="GO:0042132">
    <property type="term" value="F:fructose 1,6-bisphosphate 1-phosphatase activity"/>
    <property type="evidence" value="ECO:0007669"/>
    <property type="project" value="UniProtKB-EC"/>
</dbReference>
<dbReference type="InterPro" id="IPR033391">
    <property type="entry name" value="FBPase_N"/>
</dbReference>
<evidence type="ECO:0000256" key="8">
    <source>
        <dbReference type="ARBA" id="ARBA00022801"/>
    </source>
</evidence>
<comment type="cofactor">
    <cofactor evidence="2">
        <name>Mg(2+)</name>
        <dbReference type="ChEBI" id="CHEBI:18420"/>
    </cofactor>
</comment>
<comment type="caution">
    <text evidence="13">The sequence shown here is derived from an EMBL/GenBank/DDBJ whole genome shotgun (WGS) entry which is preliminary data.</text>
</comment>
<dbReference type="GO" id="GO:0030388">
    <property type="term" value="P:fructose 1,6-bisphosphate metabolic process"/>
    <property type="evidence" value="ECO:0007669"/>
    <property type="project" value="TreeGrafter"/>
</dbReference>
<evidence type="ECO:0000259" key="11">
    <source>
        <dbReference type="Pfam" id="PF00316"/>
    </source>
</evidence>
<evidence type="ECO:0000256" key="10">
    <source>
        <dbReference type="ARBA" id="ARBA00023277"/>
    </source>
</evidence>
<organism evidence="13 14">
    <name type="scientific">Galdieria partita</name>
    <dbReference type="NCBI Taxonomy" id="83374"/>
    <lineage>
        <taxon>Eukaryota</taxon>
        <taxon>Rhodophyta</taxon>
        <taxon>Bangiophyceae</taxon>
        <taxon>Galdieriales</taxon>
        <taxon>Galdieriaceae</taxon>
        <taxon>Galdieria</taxon>
    </lineage>
</organism>
<dbReference type="PROSITE" id="PS00124">
    <property type="entry name" value="FBPASE"/>
    <property type="match status" value="1"/>
</dbReference>
<dbReference type="OrthoDB" id="10256725at2759"/>
<dbReference type="AlphaFoldDB" id="A0A9C7Q360"/>
<feature type="domain" description="Fructose-1-6-bisphosphatase class I N-terminal" evidence="11">
    <location>
        <begin position="7"/>
        <end position="159"/>
    </location>
</feature>
<dbReference type="EMBL" id="BQMJ01000057">
    <property type="protein sequence ID" value="GJQ14626.1"/>
    <property type="molecule type" value="Genomic_DNA"/>
</dbReference>
<evidence type="ECO:0000256" key="1">
    <source>
        <dbReference type="ARBA" id="ARBA00001273"/>
    </source>
</evidence>
<dbReference type="Gene3D" id="3.40.190.80">
    <property type="match status" value="1"/>
</dbReference>
<evidence type="ECO:0000256" key="4">
    <source>
        <dbReference type="ARBA" id="ARBA00010941"/>
    </source>
</evidence>
<evidence type="ECO:0000256" key="9">
    <source>
        <dbReference type="ARBA" id="ARBA00022842"/>
    </source>
</evidence>
<keyword evidence="7" id="KW-0479">Metal-binding</keyword>
<proteinExistence type="inferred from homology"/>
<evidence type="ECO:0000256" key="7">
    <source>
        <dbReference type="ARBA" id="ARBA00022723"/>
    </source>
</evidence>
<sequence>MAQTLETFLPEGSLKRCIEALTEAAEEISSLLRKGAGLGGLSSVNTFGDQQLQVDVLADQIIETALQRSGVVETICSEENSKERPCGGTGFAVAYDPLDGSSIIDTNFAVGTIFGILKDGSFIGHKGREFVAAGCFVYGPRTELTFAVSDKEYAHQFIFIPTVSEDSTSLDRWKKNHIFTAIESGKLFAPGNLRSTVDNIGYQKLVNYWMSNKYQLRYTGGMVPDVNQLLIKGKGVFCNPASLSSPAKLRLLFECIPLAFLIEKAGGRSSNGSVSLLDIPITGTEERSQVCYGAKEEVERFDAMVGQMFS</sequence>
<keyword evidence="14" id="KW-1185">Reference proteome</keyword>
<dbReference type="GO" id="GO:0006094">
    <property type="term" value="P:gluconeogenesis"/>
    <property type="evidence" value="ECO:0007669"/>
    <property type="project" value="TreeGrafter"/>
</dbReference>
<dbReference type="GO" id="GO:0005986">
    <property type="term" value="P:sucrose biosynthetic process"/>
    <property type="evidence" value="ECO:0007669"/>
    <property type="project" value="TreeGrafter"/>
</dbReference>
<dbReference type="Proteomes" id="UP001061958">
    <property type="component" value="Unassembled WGS sequence"/>
</dbReference>
<evidence type="ECO:0000313" key="14">
    <source>
        <dbReference type="Proteomes" id="UP001061958"/>
    </source>
</evidence>
<evidence type="ECO:0000256" key="3">
    <source>
        <dbReference type="ARBA" id="ARBA00005215"/>
    </source>
</evidence>
<dbReference type="InterPro" id="IPR000146">
    <property type="entry name" value="FBPase_class-1"/>
</dbReference>
<accession>A0A9C7Q360</accession>
<dbReference type="GO" id="GO:0006000">
    <property type="term" value="P:fructose metabolic process"/>
    <property type="evidence" value="ECO:0007669"/>
    <property type="project" value="TreeGrafter"/>
</dbReference>
<keyword evidence="6" id="KW-0963">Cytoplasm</keyword>
<dbReference type="SUPFAM" id="SSF56655">
    <property type="entry name" value="Carbohydrate phosphatase"/>
    <property type="match status" value="1"/>
</dbReference>
<dbReference type="GO" id="GO:0006002">
    <property type="term" value="P:fructose 6-phosphate metabolic process"/>
    <property type="evidence" value="ECO:0007669"/>
    <property type="project" value="TreeGrafter"/>
</dbReference>
<feature type="domain" description="Fructose-1-6-bisphosphatase class 1 C-terminal" evidence="12">
    <location>
        <begin position="183"/>
        <end position="304"/>
    </location>
</feature>
<keyword evidence="9" id="KW-0460">Magnesium</keyword>
<dbReference type="InterPro" id="IPR020548">
    <property type="entry name" value="Fructose_bisphosphatase_AS"/>
</dbReference>
<dbReference type="PIRSF" id="PIRSF000904">
    <property type="entry name" value="FBPtase_SBPase"/>
    <property type="match status" value="1"/>
</dbReference>
<reference evidence="13" key="2">
    <citation type="submission" date="2022-01" db="EMBL/GenBank/DDBJ databases">
        <authorList>
            <person name="Hirooka S."/>
            <person name="Miyagishima S.Y."/>
        </authorList>
    </citation>
    <scope>NUCLEOTIDE SEQUENCE</scope>
    <source>
        <strain evidence="13">NBRC 102759</strain>
    </source>
</reference>
<gene>
    <name evidence="13" type="ORF">GpartN1_g6417.t1</name>
</gene>
<reference evidence="13" key="1">
    <citation type="journal article" date="2022" name="Proc. Natl. Acad. Sci. U.S.A.">
        <title>Life cycle and functional genomics of the unicellular red alga Galdieria for elucidating algal and plant evolution and industrial use.</title>
        <authorList>
            <person name="Hirooka S."/>
            <person name="Itabashi T."/>
            <person name="Ichinose T.M."/>
            <person name="Onuma R."/>
            <person name="Fujiwara T."/>
            <person name="Yamashita S."/>
            <person name="Jong L.W."/>
            <person name="Tomita R."/>
            <person name="Iwane A.H."/>
            <person name="Miyagishima S.Y."/>
        </authorList>
    </citation>
    <scope>NUCLEOTIDE SEQUENCE</scope>
    <source>
        <strain evidence="13">NBRC 102759</strain>
    </source>
</reference>
<evidence type="ECO:0000313" key="13">
    <source>
        <dbReference type="EMBL" id="GJQ14626.1"/>
    </source>
</evidence>
<comment type="pathway">
    <text evidence="3">Carbohydrate biosynthesis; Calvin cycle.</text>
</comment>
<dbReference type="CDD" id="cd00354">
    <property type="entry name" value="FBPase"/>
    <property type="match status" value="1"/>
</dbReference>
<name>A0A9C7Q360_9RHOD</name>
<dbReference type="GO" id="GO:0046872">
    <property type="term" value="F:metal ion binding"/>
    <property type="evidence" value="ECO:0007669"/>
    <property type="project" value="UniProtKB-KW"/>
</dbReference>
<evidence type="ECO:0000256" key="2">
    <source>
        <dbReference type="ARBA" id="ARBA00001946"/>
    </source>
</evidence>
<dbReference type="InterPro" id="IPR028343">
    <property type="entry name" value="FBPtase"/>
</dbReference>
<dbReference type="PANTHER" id="PTHR11556">
    <property type="entry name" value="FRUCTOSE-1,6-BISPHOSPHATASE-RELATED"/>
    <property type="match status" value="1"/>
</dbReference>
<comment type="catalytic activity">
    <reaction evidence="1">
        <text>beta-D-fructose 1,6-bisphosphate + H2O = beta-D-fructose 6-phosphate + phosphate</text>
        <dbReference type="Rhea" id="RHEA:11064"/>
        <dbReference type="ChEBI" id="CHEBI:15377"/>
        <dbReference type="ChEBI" id="CHEBI:32966"/>
        <dbReference type="ChEBI" id="CHEBI:43474"/>
        <dbReference type="ChEBI" id="CHEBI:57634"/>
        <dbReference type="EC" id="3.1.3.11"/>
    </reaction>
</comment>
<comment type="similarity">
    <text evidence="4">Belongs to the FBPase class 1 family.</text>
</comment>
<dbReference type="Pfam" id="PF18913">
    <property type="entry name" value="FBPase_C"/>
    <property type="match status" value="1"/>
</dbReference>
<dbReference type="EC" id="3.1.3.11" evidence="5"/>
<dbReference type="Pfam" id="PF00316">
    <property type="entry name" value="FBPase"/>
    <property type="match status" value="1"/>
</dbReference>
<dbReference type="InterPro" id="IPR023079">
    <property type="entry name" value="SBPase"/>
</dbReference>
<dbReference type="InterPro" id="IPR044015">
    <property type="entry name" value="FBPase_C_dom"/>
</dbReference>